<evidence type="ECO:0000313" key="3">
    <source>
        <dbReference type="Proteomes" id="UP000325313"/>
    </source>
</evidence>
<accession>A0A5B0RUL7</accession>
<protein>
    <submittedName>
        <fullName evidence="2">Uncharacterized protein</fullName>
    </submittedName>
</protein>
<organism evidence="2 3">
    <name type="scientific">Puccinia graminis f. sp. tritici</name>
    <dbReference type="NCBI Taxonomy" id="56615"/>
    <lineage>
        <taxon>Eukaryota</taxon>
        <taxon>Fungi</taxon>
        <taxon>Dikarya</taxon>
        <taxon>Basidiomycota</taxon>
        <taxon>Pucciniomycotina</taxon>
        <taxon>Pucciniomycetes</taxon>
        <taxon>Pucciniales</taxon>
        <taxon>Pucciniaceae</taxon>
        <taxon>Puccinia</taxon>
    </lineage>
</organism>
<reference evidence="2 3" key="1">
    <citation type="submission" date="2019-05" db="EMBL/GenBank/DDBJ databases">
        <title>Emergence of the Ug99 lineage of the wheat stem rust pathogen through somatic hybridization.</title>
        <authorList>
            <person name="Li F."/>
            <person name="Upadhyaya N.M."/>
            <person name="Sperschneider J."/>
            <person name="Matny O."/>
            <person name="Nguyen-Phuc H."/>
            <person name="Mago R."/>
            <person name="Raley C."/>
            <person name="Miller M.E."/>
            <person name="Silverstein K.A.T."/>
            <person name="Henningsen E."/>
            <person name="Hirsch C.D."/>
            <person name="Visser B."/>
            <person name="Pretorius Z.A."/>
            <person name="Steffenson B.J."/>
            <person name="Schwessinger B."/>
            <person name="Dodds P.N."/>
            <person name="Figueroa M."/>
        </authorList>
    </citation>
    <scope>NUCLEOTIDE SEQUENCE [LARGE SCALE GENOMIC DNA]</scope>
    <source>
        <strain evidence="2 3">Ug99</strain>
    </source>
</reference>
<keyword evidence="1" id="KW-1133">Transmembrane helix</keyword>
<proteinExistence type="predicted"/>
<keyword evidence="1" id="KW-0472">Membrane</keyword>
<feature type="transmembrane region" description="Helical" evidence="1">
    <location>
        <begin position="50"/>
        <end position="71"/>
    </location>
</feature>
<name>A0A5B0RUL7_PUCGR</name>
<gene>
    <name evidence="2" type="ORF">PGTUg99_036104</name>
</gene>
<dbReference type="Proteomes" id="UP000325313">
    <property type="component" value="Unassembled WGS sequence"/>
</dbReference>
<keyword evidence="1" id="KW-0812">Transmembrane</keyword>
<sequence length="177" mass="19471">MSGNIQNGAVQKDSARLTRNRSGSVLFCVVGLFVVGSFIVGPFIVGSFVVGSFVVGLFVVGSLSSACSSSAHSKKTLSQDKATDRCLFSWTRLLSNTTHLLNTHSNPADLQHRSSFPFFHHSISLHIFLNSRVGITISNLTVLFKINLIKSRWFIKSVLVLVVDYYTVRAFHPQHSS</sequence>
<dbReference type="AlphaFoldDB" id="A0A5B0RUL7"/>
<evidence type="ECO:0000313" key="2">
    <source>
        <dbReference type="EMBL" id="KAA1129736.1"/>
    </source>
</evidence>
<comment type="caution">
    <text evidence="2">The sequence shown here is derived from an EMBL/GenBank/DDBJ whole genome shotgun (WGS) entry which is preliminary data.</text>
</comment>
<feature type="transmembrane region" description="Helical" evidence="1">
    <location>
        <begin position="25"/>
        <end position="44"/>
    </location>
</feature>
<dbReference type="EMBL" id="VDEP01000136">
    <property type="protein sequence ID" value="KAA1129736.1"/>
    <property type="molecule type" value="Genomic_DNA"/>
</dbReference>
<evidence type="ECO:0000256" key="1">
    <source>
        <dbReference type="SAM" id="Phobius"/>
    </source>
</evidence>